<dbReference type="InterPro" id="IPR036249">
    <property type="entry name" value="Thioredoxin-like_sf"/>
</dbReference>
<proteinExistence type="inferred from homology"/>
<dbReference type="Proteomes" id="UP000287247">
    <property type="component" value="Unassembled WGS sequence"/>
</dbReference>
<comment type="caution">
    <text evidence="15">The sequence shown here is derived from an EMBL/GenBank/DDBJ whole genome shotgun (WGS) entry which is preliminary data.</text>
</comment>
<comment type="similarity">
    <text evidence="10">Belongs to the peroxiredoxin family. BCP/PrxQ subfamily.</text>
</comment>
<evidence type="ECO:0000256" key="8">
    <source>
        <dbReference type="ARBA" id="ARBA00023284"/>
    </source>
</evidence>
<protein>
    <recommendedName>
        <fullName evidence="3">thioredoxin-dependent peroxiredoxin</fullName>
        <ecNumber evidence="3">1.11.1.24</ecNumber>
    </recommendedName>
    <alternativeName>
        <fullName evidence="11">Bacterioferritin comigratory protein</fullName>
    </alternativeName>
    <alternativeName>
        <fullName evidence="9">Thioredoxin peroxidase</fullName>
    </alternativeName>
</protein>
<dbReference type="InterPro" id="IPR024706">
    <property type="entry name" value="Peroxiredoxin_AhpC-typ"/>
</dbReference>
<dbReference type="EC" id="1.11.1.24" evidence="3"/>
<evidence type="ECO:0000256" key="5">
    <source>
        <dbReference type="ARBA" id="ARBA00022862"/>
    </source>
</evidence>
<evidence type="ECO:0000256" key="11">
    <source>
        <dbReference type="ARBA" id="ARBA00041373"/>
    </source>
</evidence>
<evidence type="ECO:0000256" key="6">
    <source>
        <dbReference type="ARBA" id="ARBA00023002"/>
    </source>
</evidence>
<dbReference type="RefSeq" id="WP_124971843.1">
    <property type="nucleotide sequence ID" value="NZ_BDQK01000007.1"/>
</dbReference>
<dbReference type="Pfam" id="PF00578">
    <property type="entry name" value="AhpC-TSA"/>
    <property type="match status" value="1"/>
</dbReference>
<keyword evidence="5" id="KW-0049">Antioxidant</keyword>
<comment type="catalytic activity">
    <reaction evidence="12">
        <text>a hydroperoxide + [thioredoxin]-dithiol = an alcohol + [thioredoxin]-disulfide + H2O</text>
        <dbReference type="Rhea" id="RHEA:62620"/>
        <dbReference type="Rhea" id="RHEA-COMP:10698"/>
        <dbReference type="Rhea" id="RHEA-COMP:10700"/>
        <dbReference type="ChEBI" id="CHEBI:15377"/>
        <dbReference type="ChEBI" id="CHEBI:29950"/>
        <dbReference type="ChEBI" id="CHEBI:30879"/>
        <dbReference type="ChEBI" id="CHEBI:35924"/>
        <dbReference type="ChEBI" id="CHEBI:50058"/>
        <dbReference type="EC" id="1.11.1.24"/>
    </reaction>
</comment>
<dbReference type="GO" id="GO:0008379">
    <property type="term" value="F:thioredoxin peroxidase activity"/>
    <property type="evidence" value="ECO:0007669"/>
    <property type="project" value="TreeGrafter"/>
</dbReference>
<dbReference type="Gene3D" id="3.40.30.10">
    <property type="entry name" value="Glutaredoxin"/>
    <property type="match status" value="1"/>
</dbReference>
<evidence type="ECO:0000256" key="10">
    <source>
        <dbReference type="ARBA" id="ARBA00038489"/>
    </source>
</evidence>
<dbReference type="PANTHER" id="PTHR42801:SF4">
    <property type="entry name" value="AHPC_TSA FAMILY PROTEIN"/>
    <property type="match status" value="1"/>
</dbReference>
<evidence type="ECO:0000256" key="1">
    <source>
        <dbReference type="ARBA" id="ARBA00003330"/>
    </source>
</evidence>
<dbReference type="AlphaFoldDB" id="A0A401IGJ0"/>
<dbReference type="CDD" id="cd03017">
    <property type="entry name" value="PRX_BCP"/>
    <property type="match status" value="1"/>
</dbReference>
<dbReference type="SUPFAM" id="SSF52833">
    <property type="entry name" value="Thioredoxin-like"/>
    <property type="match status" value="1"/>
</dbReference>
<feature type="domain" description="Thioredoxin" evidence="14">
    <location>
        <begin position="5"/>
        <end position="158"/>
    </location>
</feature>
<keyword evidence="4" id="KW-0575">Peroxidase</keyword>
<name>A0A401IGJ0_APHSA</name>
<dbReference type="InterPro" id="IPR050924">
    <property type="entry name" value="Peroxiredoxin_BCP/PrxQ"/>
</dbReference>
<evidence type="ECO:0000313" key="15">
    <source>
        <dbReference type="EMBL" id="GBF80341.1"/>
    </source>
</evidence>
<keyword evidence="8" id="KW-0676">Redox-active center</keyword>
<organism evidence="15 16">
    <name type="scientific">Aphanothece sacrum FPU1</name>
    <dbReference type="NCBI Taxonomy" id="1920663"/>
    <lineage>
        <taxon>Bacteria</taxon>
        <taxon>Bacillati</taxon>
        <taxon>Cyanobacteriota</taxon>
        <taxon>Cyanophyceae</taxon>
        <taxon>Oscillatoriophycideae</taxon>
        <taxon>Chroococcales</taxon>
        <taxon>Aphanothecaceae</taxon>
        <taxon>Aphanothece</taxon>
    </lineage>
</organism>
<dbReference type="GO" id="GO:0045454">
    <property type="term" value="P:cell redox homeostasis"/>
    <property type="evidence" value="ECO:0007669"/>
    <property type="project" value="TreeGrafter"/>
</dbReference>
<evidence type="ECO:0000256" key="12">
    <source>
        <dbReference type="ARBA" id="ARBA00049091"/>
    </source>
</evidence>
<dbReference type="InterPro" id="IPR000866">
    <property type="entry name" value="AhpC/TSA"/>
</dbReference>
<dbReference type="OrthoDB" id="9801080at2"/>
<keyword evidence="7" id="KW-1015">Disulfide bond</keyword>
<keyword evidence="6" id="KW-0560">Oxidoreductase</keyword>
<feature type="active site" description="Cysteine sulfenic acid (-SOH) intermediate; for peroxidase activity" evidence="13">
    <location>
        <position position="47"/>
    </location>
</feature>
<dbReference type="NCBIfam" id="NF006960">
    <property type="entry name" value="PRK09437.1"/>
    <property type="match status" value="1"/>
</dbReference>
<dbReference type="GO" id="GO:0034599">
    <property type="term" value="P:cellular response to oxidative stress"/>
    <property type="evidence" value="ECO:0007669"/>
    <property type="project" value="TreeGrafter"/>
</dbReference>
<evidence type="ECO:0000256" key="9">
    <source>
        <dbReference type="ARBA" id="ARBA00032824"/>
    </source>
</evidence>
<comment type="function">
    <text evidence="1">Thiol-specific peroxidase that catalyzes the reduction of hydrogen peroxide and organic hydroperoxides to water and alcohols, respectively. Plays a role in cell protection against oxidative stress by detoxifying peroxides and as sensor of hydrogen peroxide-mediated signaling events.</text>
</comment>
<dbReference type="FunFam" id="3.40.30.10:FF:000007">
    <property type="entry name" value="Thioredoxin-dependent thiol peroxidase"/>
    <property type="match status" value="1"/>
</dbReference>
<comment type="subunit">
    <text evidence="2">Monomer.</text>
</comment>
<dbReference type="InterPro" id="IPR013766">
    <property type="entry name" value="Thioredoxin_domain"/>
</dbReference>
<accession>A0A401IGJ0</accession>
<dbReference type="GO" id="GO:0005737">
    <property type="term" value="C:cytoplasm"/>
    <property type="evidence" value="ECO:0007669"/>
    <property type="project" value="TreeGrafter"/>
</dbReference>
<evidence type="ECO:0000259" key="14">
    <source>
        <dbReference type="PROSITE" id="PS51352"/>
    </source>
</evidence>
<keyword evidence="16" id="KW-1185">Reference proteome</keyword>
<evidence type="ECO:0000256" key="2">
    <source>
        <dbReference type="ARBA" id="ARBA00011245"/>
    </source>
</evidence>
<evidence type="ECO:0000256" key="13">
    <source>
        <dbReference type="PIRSR" id="PIRSR000239-1"/>
    </source>
</evidence>
<gene>
    <name evidence="15" type="ORF">AsFPU1_1742</name>
</gene>
<reference evidence="16" key="1">
    <citation type="submission" date="2017-05" db="EMBL/GenBank/DDBJ databases">
        <title>Physiological properties and genetic analysis related to exopolysaccharide production of fresh-water unicellular cyanobacterium Aphanothece sacrum, Suizenji Nori, that has been cultured as a food source in Japan.</title>
        <authorList>
            <person name="Kanesaki Y."/>
            <person name="Yoshikawa S."/>
            <person name="Ohki K."/>
        </authorList>
    </citation>
    <scope>NUCLEOTIDE SEQUENCE [LARGE SCALE GENOMIC DNA]</scope>
    <source>
        <strain evidence="16">FPU1</strain>
    </source>
</reference>
<evidence type="ECO:0000256" key="4">
    <source>
        <dbReference type="ARBA" id="ARBA00022559"/>
    </source>
</evidence>
<evidence type="ECO:0000256" key="3">
    <source>
        <dbReference type="ARBA" id="ARBA00013017"/>
    </source>
</evidence>
<dbReference type="PROSITE" id="PS51352">
    <property type="entry name" value="THIOREDOXIN_2"/>
    <property type="match status" value="1"/>
</dbReference>
<evidence type="ECO:0000313" key="16">
    <source>
        <dbReference type="Proteomes" id="UP000287247"/>
    </source>
</evidence>
<dbReference type="PIRSF" id="PIRSF000239">
    <property type="entry name" value="AHPC"/>
    <property type="match status" value="1"/>
</dbReference>
<dbReference type="PANTHER" id="PTHR42801">
    <property type="entry name" value="THIOREDOXIN-DEPENDENT PEROXIDE REDUCTASE"/>
    <property type="match status" value="1"/>
</dbReference>
<sequence length="161" mass="18107">MTNLLEIGQSAPNFSLENKPDNLISLVDFSGQWLVLYFYPKDNTPGCTTEAKDFTNYASEFDALGAKIIGISPDSTTSHSKFIEKHELSVTLLSDLGHKIAEAYGVWGLKKYMGKEYIGIIRSTFLIDPESKIVYIWSKVKVKNHAETVLNKLQEIQSRNT</sequence>
<evidence type="ECO:0000256" key="7">
    <source>
        <dbReference type="ARBA" id="ARBA00023157"/>
    </source>
</evidence>
<dbReference type="EMBL" id="BDQK01000007">
    <property type="protein sequence ID" value="GBF80341.1"/>
    <property type="molecule type" value="Genomic_DNA"/>
</dbReference>